<dbReference type="AlphaFoldDB" id="A0A7W5FN03"/>
<reference evidence="1 2" key="1">
    <citation type="submission" date="2020-08" db="EMBL/GenBank/DDBJ databases">
        <title>Genomic Encyclopedia of Type Strains, Phase III (KMG-III): the genomes of soil and plant-associated and newly described type strains.</title>
        <authorList>
            <person name="Whitman W."/>
        </authorList>
    </citation>
    <scope>NUCLEOTIDE SEQUENCE [LARGE SCALE GENOMIC DNA]</scope>
    <source>
        <strain evidence="1 2">CECT 5862</strain>
    </source>
</reference>
<evidence type="ECO:0000313" key="2">
    <source>
        <dbReference type="Proteomes" id="UP000570361"/>
    </source>
</evidence>
<gene>
    <name evidence="1" type="ORF">FHS18_002853</name>
</gene>
<dbReference type="RefSeq" id="WP_183600670.1">
    <property type="nucleotide sequence ID" value="NZ_JACHXK010000005.1"/>
</dbReference>
<organism evidence="1 2">
    <name type="scientific">Paenibacillus phyllosphaerae</name>
    <dbReference type="NCBI Taxonomy" id="274593"/>
    <lineage>
        <taxon>Bacteria</taxon>
        <taxon>Bacillati</taxon>
        <taxon>Bacillota</taxon>
        <taxon>Bacilli</taxon>
        <taxon>Bacillales</taxon>
        <taxon>Paenibacillaceae</taxon>
        <taxon>Paenibacillus</taxon>
    </lineage>
</organism>
<protein>
    <submittedName>
        <fullName evidence="1">Uncharacterized protein</fullName>
    </submittedName>
</protein>
<dbReference type="Proteomes" id="UP000570361">
    <property type="component" value="Unassembled WGS sequence"/>
</dbReference>
<proteinExistence type="predicted"/>
<sequence>MYEITIDLYRDWINTVLEMFRGAGHPLQEDLEDDEIAKLYYMETLPEDIAEMQSAANEQRLHILQQTLLDNMETVIVPDIRNRTGYSGNEFRFRWVYQGGEHIVEELSQYRIPLGEQ</sequence>
<dbReference type="EMBL" id="JACHXK010000005">
    <property type="protein sequence ID" value="MBB3110786.1"/>
    <property type="molecule type" value="Genomic_DNA"/>
</dbReference>
<accession>A0A7W5FN03</accession>
<keyword evidence="2" id="KW-1185">Reference proteome</keyword>
<comment type="caution">
    <text evidence="1">The sequence shown here is derived from an EMBL/GenBank/DDBJ whole genome shotgun (WGS) entry which is preliminary data.</text>
</comment>
<evidence type="ECO:0000313" key="1">
    <source>
        <dbReference type="EMBL" id="MBB3110786.1"/>
    </source>
</evidence>
<name>A0A7W5FN03_9BACL</name>